<dbReference type="PANTHER" id="PTHR44068">
    <property type="entry name" value="ZGC:194242"/>
    <property type="match status" value="1"/>
</dbReference>
<protein>
    <submittedName>
        <fullName evidence="2">SAM-dependent methyltransferase</fullName>
    </submittedName>
</protein>
<dbReference type="Pfam" id="PF13847">
    <property type="entry name" value="Methyltransf_31"/>
    <property type="match status" value="1"/>
</dbReference>
<evidence type="ECO:0000313" key="3">
    <source>
        <dbReference type="Proteomes" id="UP000285517"/>
    </source>
</evidence>
<name>A0A410G6A8_9FLAO</name>
<dbReference type="SUPFAM" id="SSF53335">
    <property type="entry name" value="S-adenosyl-L-methionine-dependent methyltransferases"/>
    <property type="match status" value="1"/>
</dbReference>
<dbReference type="AlphaFoldDB" id="A0A410G6A8"/>
<feature type="domain" description="Methyltransferase" evidence="1">
    <location>
        <begin position="86"/>
        <end position="192"/>
    </location>
</feature>
<evidence type="ECO:0000259" key="1">
    <source>
        <dbReference type="Pfam" id="PF13847"/>
    </source>
</evidence>
<sequence length="309" mass="35753">MDNNYFKSQENLQKYVDKIERVFNTDSIINEDIDKTKVQKYYRESNAAYNLVHSKDGSVHMAVNYDGIFNDEGYYQQVKEINEYIKPNFKVLELGCGKGFNSHYLASSNTKSQFHGIDISKTHLKYAKKRAKNLRNLQPSYGNFHSLNFDDNTFDIVFELESVCHSDSPKTVLDEVYRVLKTGGKFILYDGFRTENYTTSTALQKKSALLVEKTMAVNTGHTILEWLEIAKESGFEISVNDDISLAIMPNLKRFHRLAKKYFKYYMISKFIMILVPKNLIKNTIAGILLPFSIMQNLQSYQRIVLTKKG</sequence>
<dbReference type="OrthoDB" id="9770553at2"/>
<dbReference type="CDD" id="cd02440">
    <property type="entry name" value="AdoMet_MTases"/>
    <property type="match status" value="1"/>
</dbReference>
<dbReference type="GO" id="GO:0008168">
    <property type="term" value="F:methyltransferase activity"/>
    <property type="evidence" value="ECO:0007669"/>
    <property type="project" value="UniProtKB-KW"/>
</dbReference>
<keyword evidence="3" id="KW-1185">Reference proteome</keyword>
<keyword evidence="2" id="KW-0489">Methyltransferase</keyword>
<dbReference type="EMBL" id="CP034951">
    <property type="protein sequence ID" value="QAA82725.1"/>
    <property type="molecule type" value="Genomic_DNA"/>
</dbReference>
<organism evidence="2 3">
    <name type="scientific">Aequorivita ciconiae</name>
    <dbReference type="NCBI Taxonomy" id="2494375"/>
    <lineage>
        <taxon>Bacteria</taxon>
        <taxon>Pseudomonadati</taxon>
        <taxon>Bacteroidota</taxon>
        <taxon>Flavobacteriia</taxon>
        <taxon>Flavobacteriales</taxon>
        <taxon>Flavobacteriaceae</taxon>
        <taxon>Aequorivita</taxon>
    </lineage>
</organism>
<dbReference type="RefSeq" id="WP_128251090.1">
    <property type="nucleotide sequence ID" value="NZ_CP034951.1"/>
</dbReference>
<dbReference type="Gene3D" id="3.40.50.150">
    <property type="entry name" value="Vaccinia Virus protein VP39"/>
    <property type="match status" value="1"/>
</dbReference>
<dbReference type="InterPro" id="IPR029063">
    <property type="entry name" value="SAM-dependent_MTases_sf"/>
</dbReference>
<dbReference type="Proteomes" id="UP000285517">
    <property type="component" value="Chromosome"/>
</dbReference>
<proteinExistence type="predicted"/>
<dbReference type="InterPro" id="IPR025714">
    <property type="entry name" value="Methyltranfer_dom"/>
</dbReference>
<gene>
    <name evidence="2" type="ORF">EI546_13790</name>
</gene>
<dbReference type="InterPro" id="IPR050447">
    <property type="entry name" value="Erg6_SMT_methyltransf"/>
</dbReference>
<reference evidence="2 3" key="1">
    <citation type="submission" date="2019-01" db="EMBL/GenBank/DDBJ databases">
        <title>Complete genome sequencing of Aequorivita sp. H23M31.</title>
        <authorList>
            <person name="Bae J.-W."/>
        </authorList>
    </citation>
    <scope>NUCLEOTIDE SEQUENCE [LARGE SCALE GENOMIC DNA]</scope>
    <source>
        <strain evidence="2 3">H23M31</strain>
    </source>
</reference>
<dbReference type="GO" id="GO:0032259">
    <property type="term" value="P:methylation"/>
    <property type="evidence" value="ECO:0007669"/>
    <property type="project" value="UniProtKB-KW"/>
</dbReference>
<dbReference type="KEGG" id="aev:EI546_13790"/>
<accession>A0A410G6A8</accession>
<keyword evidence="2" id="KW-0808">Transferase</keyword>
<evidence type="ECO:0000313" key="2">
    <source>
        <dbReference type="EMBL" id="QAA82725.1"/>
    </source>
</evidence>
<dbReference type="PANTHER" id="PTHR44068:SF11">
    <property type="entry name" value="GERANYL DIPHOSPHATE 2-C-METHYLTRANSFERASE"/>
    <property type="match status" value="1"/>
</dbReference>